<dbReference type="HOGENOM" id="CLU_004448_0_0_1"/>
<feature type="compositionally biased region" description="Basic residues" evidence="1">
    <location>
        <begin position="1180"/>
        <end position="1195"/>
    </location>
</feature>
<feature type="compositionally biased region" description="Polar residues" evidence="1">
    <location>
        <begin position="80"/>
        <end position="93"/>
    </location>
</feature>
<sequence length="1311" mass="144628">MDEDNGGTPRVTRARSRRLSALPDSDGRAMTPAIDSTVERASPRPVRRTRLNSATADLRTPTRTTRASLARGVTPEPATPTLTLSATKLSSRTPAKAVVRKLPLPEEVIEEEASQTAAAQSMSNPDNNIKGSNDGAKAAAVAAADSKRTPTGTDVNKRLNVSSSSEERRVTRSMSKTPPMKNQTQLQFDTLNSSEEKQKKQTKESIENASEIVDAPSEAQTSLHSDIGVTEESNDSAATKDPMTPALATVKVMVKVKDILMSGKQDTPQSTKDLNVSIVKDKEPDATKAEIIEDKAEIKKSVDAPADVPPKPVDPVVVSPANDEAAAGNAEVTNDIRLPDLTPGIKKRLLGTKQAEPVKTVVFTNCGPYEETVKPKFPKTPARTKIPEAREFINLAEAKIATPLKSINVKGRNSSTPLAKLEIPSSETVSTASNESNQPPPQIDMIKPLSEPLSDKNPVVERPKLPTPPLGSDDEVVDEEIAYIDEKEDEEEDDDDGVDNVFQDPSVAEYFDNEVEVANDYHSGDSMDSSLCEEIAANEIPVDGESVGSKDTTDDQSEDSADEKLSFIVSDDDGDVDMLDNEGDEHGLEDEEDEDMLSPLHFSDEDAGPEPESQTKKRRRIVINDSSDDADEQENIQENNDDDIAESVEAKWSSDNDSVQENGEKDKNDDIDGTEKEIKIVQEKKENDIEEPKEESVPVDDKGDIGTCQESSEQMQPLKSPKKLKSSEQLQPLKSPKKLKSSEQLQPLKSPKKLEKRLHLSVCDNSQLKPQKSDKLNKTAPPIEFNIDQKIHKDAAEVLEDIVASSNEEKEQKDAKIINMSTCEVIDSEDEVSEGELPNSGDEISEAESHDEVDLTESPVVKVEETKPNLDKSEEKAASAASTSKSSTFHANQKREEEAALLSELDSCDLSHLRQMFNPLQKARRQTLYVQDLQGRSDKQPKPKLKRRSEQLDSDVNPSQSFIETLAEESRQRTKRKRLSKSFCGTVDGLHASESAEMLREANEGTCDKLLQSDIEMGEREPVEYIKEEVAEPIESPKKTVSKVDETVEAEKEEKLATTATKSRDEYLEYCETLILAANQAKLEQKKQRVAAGRKQRDRTISKTIPVCGGSSDNAIKVGTGAPKQEPVKTTIKKDLKRLQATKQAIKHAMHMLIPETASNHPQSLARKISPQPPDNTKSAKAKQRSTNNKQKKNKLIQVSPVKSSDEENHQSPRRIRTTAGYVTVRSNKEPKRIETFKTSSSIVQVEPCTPTSKYFKEIRQSPKPRYGFKEVKIIGRKLASSFSSASSPVRNPATESALRFKREIFGRRHK</sequence>
<organism evidence="2 3">
    <name type="scientific">Drosophila mojavensis</name>
    <name type="common">Fruit fly</name>
    <dbReference type="NCBI Taxonomy" id="7230"/>
    <lineage>
        <taxon>Eukaryota</taxon>
        <taxon>Metazoa</taxon>
        <taxon>Ecdysozoa</taxon>
        <taxon>Arthropoda</taxon>
        <taxon>Hexapoda</taxon>
        <taxon>Insecta</taxon>
        <taxon>Pterygota</taxon>
        <taxon>Neoptera</taxon>
        <taxon>Endopterygota</taxon>
        <taxon>Diptera</taxon>
        <taxon>Brachycera</taxon>
        <taxon>Muscomorpha</taxon>
        <taxon>Ephydroidea</taxon>
        <taxon>Drosophilidae</taxon>
        <taxon>Drosophila</taxon>
    </lineage>
</organism>
<feature type="compositionally biased region" description="Basic and acidic residues" evidence="1">
    <location>
        <begin position="694"/>
        <end position="704"/>
    </location>
</feature>
<gene>
    <name evidence="2" type="primary">Dmoj\GI23583</name>
    <name evidence="2" type="ORF">Dmoj_GI23583</name>
</gene>
<dbReference type="PhylomeDB" id="B4K531"/>
<feature type="compositionally biased region" description="Basic and acidic residues" evidence="1">
    <location>
        <begin position="662"/>
        <end position="687"/>
    </location>
</feature>
<reference evidence="2 3" key="1">
    <citation type="journal article" date="2007" name="Nature">
        <title>Evolution of genes and genomes on the Drosophila phylogeny.</title>
        <authorList>
            <consortium name="Drosophila 12 Genomes Consortium"/>
            <person name="Clark A.G."/>
            <person name="Eisen M.B."/>
            <person name="Smith D.R."/>
            <person name="Bergman C.M."/>
            <person name="Oliver B."/>
            <person name="Markow T.A."/>
            <person name="Kaufman T.C."/>
            <person name="Kellis M."/>
            <person name="Gelbart W."/>
            <person name="Iyer V.N."/>
            <person name="Pollard D.A."/>
            <person name="Sackton T.B."/>
            <person name="Larracuente A.M."/>
            <person name="Singh N.D."/>
            <person name="Abad J.P."/>
            <person name="Abt D.N."/>
            <person name="Adryan B."/>
            <person name="Aguade M."/>
            <person name="Akashi H."/>
            <person name="Anderson W.W."/>
            <person name="Aquadro C.F."/>
            <person name="Ardell D.H."/>
            <person name="Arguello R."/>
            <person name="Artieri C.G."/>
            <person name="Barbash D.A."/>
            <person name="Barker D."/>
            <person name="Barsanti P."/>
            <person name="Batterham P."/>
            <person name="Batzoglou S."/>
            <person name="Begun D."/>
            <person name="Bhutkar A."/>
            <person name="Blanco E."/>
            <person name="Bosak S.A."/>
            <person name="Bradley R.K."/>
            <person name="Brand A.D."/>
            <person name="Brent M.R."/>
            <person name="Brooks A.N."/>
            <person name="Brown R.H."/>
            <person name="Butlin R.K."/>
            <person name="Caggese C."/>
            <person name="Calvi B.R."/>
            <person name="Bernardo de Carvalho A."/>
            <person name="Caspi A."/>
            <person name="Castrezana S."/>
            <person name="Celniker S.E."/>
            <person name="Chang J.L."/>
            <person name="Chapple C."/>
            <person name="Chatterji S."/>
            <person name="Chinwalla A."/>
            <person name="Civetta A."/>
            <person name="Clifton S.W."/>
            <person name="Comeron J.M."/>
            <person name="Costello J.C."/>
            <person name="Coyne J.A."/>
            <person name="Daub J."/>
            <person name="David R.G."/>
            <person name="Delcher A.L."/>
            <person name="Delehaunty K."/>
            <person name="Do C.B."/>
            <person name="Ebling H."/>
            <person name="Edwards K."/>
            <person name="Eickbush T."/>
            <person name="Evans J.D."/>
            <person name="Filipski A."/>
            <person name="Findeiss S."/>
            <person name="Freyhult E."/>
            <person name="Fulton L."/>
            <person name="Fulton R."/>
            <person name="Garcia A.C."/>
            <person name="Gardiner A."/>
            <person name="Garfield D.A."/>
            <person name="Garvin B.E."/>
            <person name="Gibson G."/>
            <person name="Gilbert D."/>
            <person name="Gnerre S."/>
            <person name="Godfrey J."/>
            <person name="Good R."/>
            <person name="Gotea V."/>
            <person name="Gravely B."/>
            <person name="Greenberg A.J."/>
            <person name="Griffiths-Jones S."/>
            <person name="Gross S."/>
            <person name="Guigo R."/>
            <person name="Gustafson E.A."/>
            <person name="Haerty W."/>
            <person name="Hahn M.W."/>
            <person name="Halligan D.L."/>
            <person name="Halpern A.L."/>
            <person name="Halter G.M."/>
            <person name="Han M.V."/>
            <person name="Heger A."/>
            <person name="Hillier L."/>
            <person name="Hinrichs A.S."/>
            <person name="Holmes I."/>
            <person name="Hoskins R.A."/>
            <person name="Hubisz M.J."/>
            <person name="Hultmark D."/>
            <person name="Huntley M.A."/>
            <person name="Jaffe D.B."/>
            <person name="Jagadeeshan S."/>
            <person name="Jeck W.R."/>
            <person name="Johnson J."/>
            <person name="Jones C.D."/>
            <person name="Jordan W.C."/>
            <person name="Karpen G.H."/>
            <person name="Kataoka E."/>
            <person name="Keightley P.D."/>
            <person name="Kheradpour P."/>
            <person name="Kirkness E.F."/>
            <person name="Koerich L.B."/>
            <person name="Kristiansen K."/>
            <person name="Kudrna D."/>
            <person name="Kulathinal R.J."/>
            <person name="Kumar S."/>
            <person name="Kwok R."/>
            <person name="Lander E."/>
            <person name="Langley C.H."/>
            <person name="Lapoint R."/>
            <person name="Lazzaro B.P."/>
            <person name="Lee S.J."/>
            <person name="Levesque L."/>
            <person name="Li R."/>
            <person name="Lin C.F."/>
            <person name="Lin M.F."/>
            <person name="Lindblad-Toh K."/>
            <person name="Llopart A."/>
            <person name="Long M."/>
            <person name="Low L."/>
            <person name="Lozovsky E."/>
            <person name="Lu J."/>
            <person name="Luo M."/>
            <person name="Machado C.A."/>
            <person name="Makalowski W."/>
            <person name="Marzo M."/>
            <person name="Matsuda M."/>
            <person name="Matzkin L."/>
            <person name="McAllister B."/>
            <person name="McBride C.S."/>
            <person name="McKernan B."/>
            <person name="McKernan K."/>
            <person name="Mendez-Lago M."/>
            <person name="Minx P."/>
            <person name="Mollenhauer M.U."/>
            <person name="Montooth K."/>
            <person name="Mount S.M."/>
            <person name="Mu X."/>
            <person name="Myers E."/>
            <person name="Negre B."/>
            <person name="Newfeld S."/>
            <person name="Nielsen R."/>
            <person name="Noor M.A."/>
            <person name="O'Grady P."/>
            <person name="Pachter L."/>
            <person name="Papaceit M."/>
            <person name="Parisi M.J."/>
            <person name="Parisi M."/>
            <person name="Parts L."/>
            <person name="Pedersen J.S."/>
            <person name="Pesole G."/>
            <person name="Phillippy A.M."/>
            <person name="Ponting C.P."/>
            <person name="Pop M."/>
            <person name="Porcelli D."/>
            <person name="Powell J.R."/>
            <person name="Prohaska S."/>
            <person name="Pruitt K."/>
            <person name="Puig M."/>
            <person name="Quesneville H."/>
            <person name="Ram K.R."/>
            <person name="Rand D."/>
            <person name="Rasmussen M.D."/>
            <person name="Reed L.K."/>
            <person name="Reenan R."/>
            <person name="Reily A."/>
            <person name="Remington K.A."/>
            <person name="Rieger T.T."/>
            <person name="Ritchie M.G."/>
            <person name="Robin C."/>
            <person name="Rogers Y.H."/>
            <person name="Rohde C."/>
            <person name="Rozas J."/>
            <person name="Rubenfield M.J."/>
            <person name="Ruiz A."/>
            <person name="Russo S."/>
            <person name="Salzberg S.L."/>
            <person name="Sanchez-Gracia A."/>
            <person name="Saranga D.J."/>
            <person name="Sato H."/>
            <person name="Schaeffer S.W."/>
            <person name="Schatz M.C."/>
            <person name="Schlenke T."/>
            <person name="Schwartz R."/>
            <person name="Segarra C."/>
            <person name="Singh R.S."/>
            <person name="Sirot L."/>
            <person name="Sirota M."/>
            <person name="Sisneros N.B."/>
            <person name="Smith C.D."/>
            <person name="Smith T.F."/>
            <person name="Spieth J."/>
            <person name="Stage D.E."/>
            <person name="Stark A."/>
            <person name="Stephan W."/>
            <person name="Strausberg R.L."/>
            <person name="Strempel S."/>
            <person name="Sturgill D."/>
            <person name="Sutton G."/>
            <person name="Sutton G.G."/>
            <person name="Tao W."/>
            <person name="Teichmann S."/>
            <person name="Tobari Y.N."/>
            <person name="Tomimura Y."/>
            <person name="Tsolas J.M."/>
            <person name="Valente V.L."/>
            <person name="Venter E."/>
            <person name="Venter J.C."/>
            <person name="Vicario S."/>
            <person name="Vieira F.G."/>
            <person name="Vilella A.J."/>
            <person name="Villasante A."/>
            <person name="Walenz B."/>
            <person name="Wang J."/>
            <person name="Wasserman M."/>
            <person name="Watts T."/>
            <person name="Wilson D."/>
            <person name="Wilson R.K."/>
            <person name="Wing R.A."/>
            <person name="Wolfner M.F."/>
            <person name="Wong A."/>
            <person name="Wong G.K."/>
            <person name="Wu C.I."/>
            <person name="Wu G."/>
            <person name="Yamamoto D."/>
            <person name="Yang H.P."/>
            <person name="Yang S.P."/>
            <person name="Yorke J.A."/>
            <person name="Yoshida K."/>
            <person name="Zdobnov E."/>
            <person name="Zhang P."/>
            <person name="Zhang Y."/>
            <person name="Zimin A.V."/>
            <person name="Baldwin J."/>
            <person name="Abdouelleil A."/>
            <person name="Abdulkadir J."/>
            <person name="Abebe A."/>
            <person name="Abera B."/>
            <person name="Abreu J."/>
            <person name="Acer S.C."/>
            <person name="Aftuck L."/>
            <person name="Alexander A."/>
            <person name="An P."/>
            <person name="Anderson E."/>
            <person name="Anderson S."/>
            <person name="Arachi H."/>
            <person name="Azer M."/>
            <person name="Bachantsang P."/>
            <person name="Barry A."/>
            <person name="Bayul T."/>
            <person name="Berlin A."/>
            <person name="Bessette D."/>
            <person name="Bloom T."/>
            <person name="Blye J."/>
            <person name="Boguslavskiy L."/>
            <person name="Bonnet C."/>
            <person name="Boukhgalter B."/>
            <person name="Bourzgui I."/>
            <person name="Brown A."/>
            <person name="Cahill P."/>
            <person name="Channer S."/>
            <person name="Cheshatsang Y."/>
            <person name="Chuda L."/>
            <person name="Citroen M."/>
            <person name="Collymore A."/>
            <person name="Cooke P."/>
            <person name="Costello M."/>
            <person name="D'Aco K."/>
            <person name="Daza R."/>
            <person name="De Haan G."/>
            <person name="DeGray S."/>
            <person name="DeMaso C."/>
            <person name="Dhargay N."/>
            <person name="Dooley K."/>
            <person name="Dooley E."/>
            <person name="Doricent M."/>
            <person name="Dorje P."/>
            <person name="Dorjee K."/>
            <person name="Dupes A."/>
            <person name="Elong R."/>
            <person name="Falk J."/>
            <person name="Farina A."/>
            <person name="Faro S."/>
            <person name="Ferguson D."/>
            <person name="Fisher S."/>
            <person name="Foley C.D."/>
            <person name="Franke A."/>
            <person name="Friedrich D."/>
            <person name="Gadbois L."/>
            <person name="Gearin G."/>
            <person name="Gearin C.R."/>
            <person name="Giannoukos G."/>
            <person name="Goode T."/>
            <person name="Graham J."/>
            <person name="Grandbois E."/>
            <person name="Grewal S."/>
            <person name="Gyaltsen K."/>
            <person name="Hafez N."/>
            <person name="Hagos B."/>
            <person name="Hall J."/>
            <person name="Henson C."/>
            <person name="Hollinger A."/>
            <person name="Honan T."/>
            <person name="Huard M.D."/>
            <person name="Hughes L."/>
            <person name="Hurhula B."/>
            <person name="Husby M.E."/>
            <person name="Kamat A."/>
            <person name="Kanga B."/>
            <person name="Kashin S."/>
            <person name="Khazanovich D."/>
            <person name="Kisner P."/>
            <person name="Lance K."/>
            <person name="Lara M."/>
            <person name="Lee W."/>
            <person name="Lennon N."/>
            <person name="Letendre F."/>
            <person name="LeVine R."/>
            <person name="Lipovsky A."/>
            <person name="Liu X."/>
            <person name="Liu J."/>
            <person name="Liu S."/>
            <person name="Lokyitsang T."/>
            <person name="Lokyitsang Y."/>
            <person name="Lubonja R."/>
            <person name="Lui A."/>
            <person name="MacDonald P."/>
            <person name="Magnisalis V."/>
            <person name="Maru K."/>
            <person name="Matthews C."/>
            <person name="McCusker W."/>
            <person name="McDonough S."/>
            <person name="Mehta T."/>
            <person name="Meldrim J."/>
            <person name="Meneus L."/>
            <person name="Mihai O."/>
            <person name="Mihalev A."/>
            <person name="Mihova T."/>
            <person name="Mittelman R."/>
            <person name="Mlenga V."/>
            <person name="Montmayeur A."/>
            <person name="Mulrain L."/>
            <person name="Navidi A."/>
            <person name="Naylor J."/>
            <person name="Negash T."/>
            <person name="Nguyen T."/>
            <person name="Nguyen N."/>
            <person name="Nicol R."/>
            <person name="Norbu C."/>
            <person name="Norbu N."/>
            <person name="Novod N."/>
            <person name="O'Neill B."/>
            <person name="Osman S."/>
            <person name="Markiewicz E."/>
            <person name="Oyono O.L."/>
            <person name="Patti C."/>
            <person name="Phunkhang P."/>
            <person name="Pierre F."/>
            <person name="Priest M."/>
            <person name="Raghuraman S."/>
            <person name="Rege F."/>
            <person name="Reyes R."/>
            <person name="Rise C."/>
            <person name="Rogov P."/>
            <person name="Ross K."/>
            <person name="Ryan E."/>
            <person name="Settipalli S."/>
            <person name="Shea T."/>
            <person name="Sherpa N."/>
            <person name="Shi L."/>
            <person name="Shih D."/>
            <person name="Sparrow T."/>
            <person name="Spaulding J."/>
            <person name="Stalker J."/>
            <person name="Stange-Thomann N."/>
            <person name="Stavropoulos S."/>
            <person name="Stone C."/>
            <person name="Strader C."/>
            <person name="Tesfaye S."/>
            <person name="Thomson T."/>
            <person name="Thoulutsang Y."/>
            <person name="Thoulutsang D."/>
            <person name="Topham K."/>
            <person name="Topping I."/>
            <person name="Tsamla T."/>
            <person name="Vassiliev H."/>
            <person name="Vo A."/>
            <person name="Wangchuk T."/>
            <person name="Wangdi T."/>
            <person name="Weiand M."/>
            <person name="Wilkinson J."/>
            <person name="Wilson A."/>
            <person name="Yadav S."/>
            <person name="Young G."/>
            <person name="Yu Q."/>
            <person name="Zembek L."/>
            <person name="Zhong D."/>
            <person name="Zimmer A."/>
            <person name="Zwirko Z."/>
            <person name="Jaffe D.B."/>
            <person name="Alvarez P."/>
            <person name="Brockman W."/>
            <person name="Butler J."/>
            <person name="Chin C."/>
            <person name="Gnerre S."/>
            <person name="Grabherr M."/>
            <person name="Kleber M."/>
            <person name="Mauceli E."/>
            <person name="MacCallum I."/>
        </authorList>
    </citation>
    <scope>NUCLEOTIDE SEQUENCE [LARGE SCALE GENOMIC DNA]</scope>
    <source>
        <strain evidence="3">Tucson 15081-1352.22</strain>
    </source>
</reference>
<evidence type="ECO:0000313" key="3">
    <source>
        <dbReference type="Proteomes" id="UP000009192"/>
    </source>
</evidence>
<feature type="compositionally biased region" description="Acidic residues" evidence="1">
    <location>
        <begin position="570"/>
        <end position="596"/>
    </location>
</feature>
<feature type="compositionally biased region" description="Polar residues" evidence="1">
    <location>
        <begin position="180"/>
        <end position="192"/>
    </location>
</feature>
<feature type="region of interest" description="Disordered" evidence="1">
    <location>
        <begin position="409"/>
        <end position="502"/>
    </location>
</feature>
<evidence type="ECO:0008006" key="4">
    <source>
        <dbReference type="Google" id="ProtNLM"/>
    </source>
</evidence>
<dbReference type="eggNOG" id="ENOG502QQ65">
    <property type="taxonomic scope" value="Eukaryota"/>
</dbReference>
<dbReference type="OrthoDB" id="8070558at2759"/>
<feature type="compositionally biased region" description="Acidic residues" evidence="1">
    <location>
        <begin position="472"/>
        <end position="498"/>
    </location>
</feature>
<accession>B4K531</accession>
<feature type="compositionally biased region" description="Basic and acidic residues" evidence="1">
    <location>
        <begin position="862"/>
        <end position="877"/>
    </location>
</feature>
<name>B4K531_DROMO</name>
<feature type="compositionally biased region" description="Polar residues" evidence="1">
    <location>
        <begin position="425"/>
        <end position="437"/>
    </location>
</feature>
<feature type="region of interest" description="Disordered" evidence="1">
    <location>
        <begin position="928"/>
        <end position="962"/>
    </location>
</feature>
<evidence type="ECO:0000313" key="2">
    <source>
        <dbReference type="EMBL" id="EDW14002.1"/>
    </source>
</evidence>
<keyword evidence="3" id="KW-1185">Reference proteome</keyword>
<feature type="region of interest" description="Disordered" evidence="1">
    <location>
        <begin position="1159"/>
        <end position="1218"/>
    </location>
</feature>
<dbReference type="KEGG" id="dmo:Dmoj_GI23583"/>
<evidence type="ECO:0000256" key="1">
    <source>
        <dbReference type="SAM" id="MobiDB-lite"/>
    </source>
</evidence>
<dbReference type="EMBL" id="CH933806">
    <property type="protein sequence ID" value="EDW14002.1"/>
    <property type="molecule type" value="Genomic_DNA"/>
</dbReference>
<protein>
    <recommendedName>
        <fullName evidence="4">Protein slender lobes</fullName>
    </recommendedName>
</protein>
<feature type="compositionally biased region" description="Polar residues" evidence="1">
    <location>
        <begin position="51"/>
        <end position="67"/>
    </location>
</feature>
<feature type="compositionally biased region" description="Acidic residues" evidence="1">
    <location>
        <begin position="626"/>
        <end position="646"/>
    </location>
</feature>
<feature type="compositionally biased region" description="Polar residues" evidence="1">
    <location>
        <begin position="122"/>
        <end position="131"/>
    </location>
</feature>
<feature type="region of interest" description="Disordered" evidence="1">
    <location>
        <begin position="825"/>
        <end position="898"/>
    </location>
</feature>
<feature type="region of interest" description="Disordered" evidence="1">
    <location>
        <begin position="520"/>
        <end position="780"/>
    </location>
</feature>
<dbReference type="Proteomes" id="UP000009192">
    <property type="component" value="Unassembled WGS sequence"/>
</dbReference>
<dbReference type="OMA" id="IVQVEPC"/>
<feature type="compositionally biased region" description="Low complexity" evidence="1">
    <location>
        <begin position="878"/>
        <end position="888"/>
    </location>
</feature>
<feature type="region of interest" description="Disordered" evidence="1">
    <location>
        <begin position="1"/>
        <end position="96"/>
    </location>
</feature>
<feature type="region of interest" description="Disordered" evidence="1">
    <location>
        <begin position="110"/>
        <end position="242"/>
    </location>
</feature>
<proteinExistence type="predicted"/>
<dbReference type="InParanoid" id="B4K531"/>
<feature type="compositionally biased region" description="Basic and acidic residues" evidence="1">
    <location>
        <begin position="194"/>
        <end position="206"/>
    </location>
</feature>
<dbReference type="FunCoup" id="B4K531">
    <property type="interactions" value="345"/>
</dbReference>